<dbReference type="HOGENOM" id="CLU_049937_0_0_1"/>
<dbReference type="Proteomes" id="UP000053989">
    <property type="component" value="Unassembled WGS sequence"/>
</dbReference>
<organism evidence="1 2">
    <name type="scientific">Scleroderma citrinum Foug A</name>
    <dbReference type="NCBI Taxonomy" id="1036808"/>
    <lineage>
        <taxon>Eukaryota</taxon>
        <taxon>Fungi</taxon>
        <taxon>Dikarya</taxon>
        <taxon>Basidiomycota</taxon>
        <taxon>Agaricomycotina</taxon>
        <taxon>Agaricomycetes</taxon>
        <taxon>Agaricomycetidae</taxon>
        <taxon>Boletales</taxon>
        <taxon>Sclerodermatineae</taxon>
        <taxon>Sclerodermataceae</taxon>
        <taxon>Scleroderma</taxon>
    </lineage>
</organism>
<reference evidence="2" key="2">
    <citation type="submission" date="2015-01" db="EMBL/GenBank/DDBJ databases">
        <title>Evolutionary Origins and Diversification of the Mycorrhizal Mutualists.</title>
        <authorList>
            <consortium name="DOE Joint Genome Institute"/>
            <consortium name="Mycorrhizal Genomics Consortium"/>
            <person name="Kohler A."/>
            <person name="Kuo A."/>
            <person name="Nagy L.G."/>
            <person name="Floudas D."/>
            <person name="Copeland A."/>
            <person name="Barry K.W."/>
            <person name="Cichocki N."/>
            <person name="Veneault-Fourrey C."/>
            <person name="LaButti K."/>
            <person name="Lindquist E.A."/>
            <person name="Lipzen A."/>
            <person name="Lundell T."/>
            <person name="Morin E."/>
            <person name="Murat C."/>
            <person name="Riley R."/>
            <person name="Ohm R."/>
            <person name="Sun H."/>
            <person name="Tunlid A."/>
            <person name="Henrissat B."/>
            <person name="Grigoriev I.V."/>
            <person name="Hibbett D.S."/>
            <person name="Martin F."/>
        </authorList>
    </citation>
    <scope>NUCLEOTIDE SEQUENCE [LARGE SCALE GENOMIC DNA]</scope>
    <source>
        <strain evidence="2">Foug A</strain>
    </source>
</reference>
<evidence type="ECO:0000313" key="2">
    <source>
        <dbReference type="Proteomes" id="UP000053989"/>
    </source>
</evidence>
<evidence type="ECO:0000313" key="1">
    <source>
        <dbReference type="EMBL" id="KIM59785.1"/>
    </source>
</evidence>
<dbReference type="AlphaFoldDB" id="A0A0C3DGF5"/>
<reference evidence="1 2" key="1">
    <citation type="submission" date="2014-04" db="EMBL/GenBank/DDBJ databases">
        <authorList>
            <consortium name="DOE Joint Genome Institute"/>
            <person name="Kuo A."/>
            <person name="Kohler A."/>
            <person name="Nagy L.G."/>
            <person name="Floudas D."/>
            <person name="Copeland A."/>
            <person name="Barry K.W."/>
            <person name="Cichocki N."/>
            <person name="Veneault-Fourrey C."/>
            <person name="LaButti K."/>
            <person name="Lindquist E.A."/>
            <person name="Lipzen A."/>
            <person name="Lundell T."/>
            <person name="Morin E."/>
            <person name="Murat C."/>
            <person name="Sun H."/>
            <person name="Tunlid A."/>
            <person name="Henrissat B."/>
            <person name="Grigoriev I.V."/>
            <person name="Hibbett D.S."/>
            <person name="Martin F."/>
            <person name="Nordberg H.P."/>
            <person name="Cantor M.N."/>
            <person name="Hua S.X."/>
        </authorList>
    </citation>
    <scope>NUCLEOTIDE SEQUENCE [LARGE SCALE GENOMIC DNA]</scope>
    <source>
        <strain evidence="1 2">Foug A</strain>
    </source>
</reference>
<name>A0A0C3DGF5_9AGAM</name>
<dbReference type="EMBL" id="KN822069">
    <property type="protein sequence ID" value="KIM59785.1"/>
    <property type="molecule type" value="Genomic_DNA"/>
</dbReference>
<proteinExistence type="predicted"/>
<dbReference type="InParanoid" id="A0A0C3DGF5"/>
<accession>A0A0C3DGF5</accession>
<dbReference type="OrthoDB" id="3217549at2759"/>
<sequence length="416" mass="47563">MSRRSIKYPYHALVLSFRKCRSRLRPSWDPLQHLPHELVGTIFDHWLWLEIQDQHPNLSQLPVLLSLVSKSWRDFVYVNPLLWRFLDINASKNKICRLAALENRMSRTKDVSLVLNVVVEDTPHLEALRVLFSQSHRLYELQLCITGVFRPTWWRDVPMGPFSQLRMLAVNAWPMHSKCQVLTSLRPSFILDILTACPELCFATFDFIAEVDTPSPKRSAVINLLENICAPLLSTFSITWSEDDDRSLIGPPLETFLSSSPLLRDLTLDNVIHSEASLIKILRTHSLINKLVFKTICDLPNLITDRTFRLLTFNERARILLPQLEVLLMSGGLHGVGSDVIAEFLKSRGAEWCARDLSQPQNHTGRPGTLKLVELDDCDNSLQHNRGRLWRFEPTSGISLHIAASAAQHLDLTTLF</sequence>
<protein>
    <submittedName>
        <fullName evidence="1">Uncharacterized protein</fullName>
    </submittedName>
</protein>
<dbReference type="STRING" id="1036808.A0A0C3DGF5"/>
<gene>
    <name evidence="1" type="ORF">SCLCIDRAFT_27035</name>
</gene>
<keyword evidence="2" id="KW-1185">Reference proteome</keyword>